<organism evidence="3 4">
    <name type="scientific">Mergibacter septicus</name>
    <dbReference type="NCBI Taxonomy" id="221402"/>
    <lineage>
        <taxon>Bacteria</taxon>
        <taxon>Pseudomonadati</taxon>
        <taxon>Pseudomonadota</taxon>
        <taxon>Gammaproteobacteria</taxon>
        <taxon>Pasteurellales</taxon>
        <taxon>Pasteurellaceae</taxon>
        <taxon>Mergibacter</taxon>
    </lineage>
</organism>
<sequence>MKLTNPFAFRCFYCQQPLALPWQGLCCRCLRQIIQIPYCGKCGSPLPEYHLGCGYCSCQQLLWDRMIYVSPYQAPLSELIHRFKFQQQYYLDRTLARLLLLAVLKAKREQGLSLPELLLPVPLHHHRQWQRGYNQAGLLADYLGYYLTLPVNHHWLKRQRATLSQRGLVARERQKNLVGAFSLKGKVKVQSVAIIDDVITTGATMHELCVLLRQQGVSEIQVWALCRT</sequence>
<dbReference type="InterPro" id="IPR000836">
    <property type="entry name" value="PRTase_dom"/>
</dbReference>
<dbReference type="AlphaFoldDB" id="A0A8D4LK48"/>
<dbReference type="Gene3D" id="3.40.50.2020">
    <property type="match status" value="1"/>
</dbReference>
<dbReference type="RefSeq" id="WP_261920048.1">
    <property type="nucleotide sequence ID" value="NZ_CP022011.1"/>
</dbReference>
<dbReference type="InterPro" id="IPR051910">
    <property type="entry name" value="ComF/GntX_DNA_util-trans"/>
</dbReference>
<dbReference type="CDD" id="cd06223">
    <property type="entry name" value="PRTases_typeI"/>
    <property type="match status" value="1"/>
</dbReference>
<proteinExistence type="inferred from homology"/>
<feature type="domain" description="Phosphoribosyltransferase" evidence="2">
    <location>
        <begin position="172"/>
        <end position="226"/>
    </location>
</feature>
<evidence type="ECO:0000259" key="2">
    <source>
        <dbReference type="Pfam" id="PF00156"/>
    </source>
</evidence>
<accession>A0A8D4LK48</accession>
<evidence type="ECO:0000313" key="4">
    <source>
        <dbReference type="Proteomes" id="UP000955338"/>
    </source>
</evidence>
<dbReference type="Pfam" id="PF00156">
    <property type="entry name" value="Pribosyltran"/>
    <property type="match status" value="1"/>
</dbReference>
<dbReference type="InterPro" id="IPR029057">
    <property type="entry name" value="PRTase-like"/>
</dbReference>
<gene>
    <name evidence="3" type="ORF">CEP48_08445</name>
</gene>
<comment type="similarity">
    <text evidence="1">Belongs to the ComF/GntX family.</text>
</comment>
<evidence type="ECO:0000256" key="1">
    <source>
        <dbReference type="ARBA" id="ARBA00008007"/>
    </source>
</evidence>
<dbReference type="PANTHER" id="PTHR47505:SF1">
    <property type="entry name" value="DNA UTILIZATION PROTEIN YHGH"/>
    <property type="match status" value="1"/>
</dbReference>
<keyword evidence="4" id="KW-1185">Reference proteome</keyword>
<dbReference type="Proteomes" id="UP000955338">
    <property type="component" value="Chromosome"/>
</dbReference>
<dbReference type="PANTHER" id="PTHR47505">
    <property type="entry name" value="DNA UTILIZATION PROTEIN YHGH"/>
    <property type="match status" value="1"/>
</dbReference>
<reference evidence="3" key="1">
    <citation type="submission" date="2017-06" db="EMBL/GenBank/DDBJ databases">
        <title>Genome sequencing of pathogenic and non-pathogenic strains within Bisgaard taxon 40.</title>
        <authorList>
            <person name="Ladner J.T."/>
            <person name="Lovett S.P."/>
            <person name="Koroleva G."/>
            <person name="Lorch J.M."/>
        </authorList>
    </citation>
    <scope>NUCLEOTIDE SEQUENCE</scope>
    <source>
        <strain evidence="3">27576-1-I1</strain>
    </source>
</reference>
<name>A0A8D4LK48_9PAST</name>
<dbReference type="SUPFAM" id="SSF53271">
    <property type="entry name" value="PRTase-like"/>
    <property type="match status" value="1"/>
</dbReference>
<protein>
    <submittedName>
        <fullName evidence="3">Amidophosphoribosyltransferase</fullName>
    </submittedName>
</protein>
<dbReference type="EMBL" id="CP022011">
    <property type="protein sequence ID" value="QDJ15447.1"/>
    <property type="molecule type" value="Genomic_DNA"/>
</dbReference>
<evidence type="ECO:0000313" key="3">
    <source>
        <dbReference type="EMBL" id="QDJ15447.1"/>
    </source>
</evidence>